<reference evidence="6" key="1">
    <citation type="journal article" date="2016" name="Nature">
        <title>The genome of the seagrass Zostera marina reveals angiosperm adaptation to the sea.</title>
        <authorList>
            <person name="Olsen J.L."/>
            <person name="Rouze P."/>
            <person name="Verhelst B."/>
            <person name="Lin Y.-C."/>
            <person name="Bayer T."/>
            <person name="Collen J."/>
            <person name="Dattolo E."/>
            <person name="De Paoli E."/>
            <person name="Dittami S."/>
            <person name="Maumus F."/>
            <person name="Michel G."/>
            <person name="Kersting A."/>
            <person name="Lauritano C."/>
            <person name="Lohaus R."/>
            <person name="Toepel M."/>
            <person name="Tonon T."/>
            <person name="Vanneste K."/>
            <person name="Amirebrahimi M."/>
            <person name="Brakel J."/>
            <person name="Bostroem C."/>
            <person name="Chovatia M."/>
            <person name="Grimwood J."/>
            <person name="Jenkins J.W."/>
            <person name="Jueterbock A."/>
            <person name="Mraz A."/>
            <person name="Stam W.T."/>
            <person name="Tice H."/>
            <person name="Bornberg-Bauer E."/>
            <person name="Green P.J."/>
            <person name="Pearson G.A."/>
            <person name="Procaccini G."/>
            <person name="Duarte C.M."/>
            <person name="Schmutz J."/>
            <person name="Reusch T.B.H."/>
            <person name="Van de Peer Y."/>
        </authorList>
    </citation>
    <scope>NUCLEOTIDE SEQUENCE [LARGE SCALE GENOMIC DNA]</scope>
    <source>
        <strain evidence="6">cv. Finnish</strain>
    </source>
</reference>
<feature type="domain" description="RRM" evidence="4">
    <location>
        <begin position="308"/>
        <end position="386"/>
    </location>
</feature>
<dbReference type="STRING" id="29655.A0A0K9P908"/>
<dbReference type="Pfam" id="PF00076">
    <property type="entry name" value="RRM_1"/>
    <property type="match status" value="3"/>
</dbReference>
<feature type="compositionally biased region" description="Low complexity" evidence="3">
    <location>
        <begin position="601"/>
        <end position="613"/>
    </location>
</feature>
<keyword evidence="1 2" id="KW-0694">RNA-binding</keyword>
<gene>
    <name evidence="5" type="ORF">ZOSMA_31G01550</name>
</gene>
<accession>A0A0K9P908</accession>
<dbReference type="Proteomes" id="UP000036987">
    <property type="component" value="Unassembled WGS sequence"/>
</dbReference>
<dbReference type="AlphaFoldDB" id="A0A0K9P908"/>
<dbReference type="PANTHER" id="PTHR21245">
    <property type="entry name" value="HETEROGENEOUS NUCLEAR RIBONUCLEOPROTEIN"/>
    <property type="match status" value="1"/>
</dbReference>
<comment type="caution">
    <text evidence="5">The sequence shown here is derived from an EMBL/GenBank/DDBJ whole genome shotgun (WGS) entry which is preliminary data.</text>
</comment>
<feature type="region of interest" description="Disordered" evidence="3">
    <location>
        <begin position="201"/>
        <end position="222"/>
    </location>
</feature>
<dbReference type="InterPro" id="IPR000504">
    <property type="entry name" value="RRM_dom"/>
</dbReference>
<dbReference type="SUPFAM" id="SSF54928">
    <property type="entry name" value="RNA-binding domain, RBD"/>
    <property type="match status" value="2"/>
</dbReference>
<dbReference type="OrthoDB" id="3800936at2759"/>
<name>A0A0K9P908_ZOSMR</name>
<evidence type="ECO:0000259" key="4">
    <source>
        <dbReference type="PROSITE" id="PS50102"/>
    </source>
</evidence>
<proteinExistence type="predicted"/>
<evidence type="ECO:0000313" key="6">
    <source>
        <dbReference type="Proteomes" id="UP000036987"/>
    </source>
</evidence>
<dbReference type="PROSITE" id="PS50102">
    <property type="entry name" value="RRM"/>
    <property type="match status" value="3"/>
</dbReference>
<dbReference type="GO" id="GO:0005634">
    <property type="term" value="C:nucleus"/>
    <property type="evidence" value="ECO:0000318"/>
    <property type="project" value="GO_Central"/>
</dbReference>
<feature type="compositionally biased region" description="Acidic residues" evidence="3">
    <location>
        <begin position="251"/>
        <end position="286"/>
    </location>
</feature>
<feature type="domain" description="RRM" evidence="4">
    <location>
        <begin position="388"/>
        <end position="472"/>
    </location>
</feature>
<organism evidence="5 6">
    <name type="scientific">Zostera marina</name>
    <name type="common">Eelgrass</name>
    <dbReference type="NCBI Taxonomy" id="29655"/>
    <lineage>
        <taxon>Eukaryota</taxon>
        <taxon>Viridiplantae</taxon>
        <taxon>Streptophyta</taxon>
        <taxon>Embryophyta</taxon>
        <taxon>Tracheophyta</taxon>
        <taxon>Spermatophyta</taxon>
        <taxon>Magnoliopsida</taxon>
        <taxon>Liliopsida</taxon>
        <taxon>Zosteraceae</taxon>
        <taxon>Zostera</taxon>
    </lineage>
</organism>
<dbReference type="InterPro" id="IPR012677">
    <property type="entry name" value="Nucleotide-bd_a/b_plait_sf"/>
</dbReference>
<sequence>MAPKSGKRFSGRSPSAAKKNPAKKTRKVKTPISDAKIDNSNTEKAVKIIEEEKAVMVDEGNVVKVEEEEVAKAEAEKVVKAEAERIAKAEAERVSKAEEERVAKAEAERIAKAEAERVAKAEAEKVAKAEAEKVAKAKVEKVVKAEAEKVVKDNTEMVVMITEDVSPSEEDKMAVSKVDMIKAEGNTIVLDSEFVPKIEVEEGMKDTFDEEDKGERLELDDNDVEYEHDEDQGIDYDGKDVENAVEIQEGDEYEDVEVEGEDDMNEKFEDEDEDVDNGDDENEEEHEIDRADEEHQDFVRELRKRKEFELFVGGLDKNATEADLRKVFSEAGEITEVRLMMNPQTNKNKGFAFLRFATVEAAKRAATELKNPVINGKQCGVSPSQDSDTLFLGNISKAWSKEELKKKLKHYGIENVDDLTLVEDTNNKGMNRGFCFLEFSSRANAMNAYRRLQRRDVVFGIDRSAKVAFADTFIEPDDEIMTQVTTVFIDGLSSAWDEDCLKGYLKKFGAIEKIELARNMPSAKRKDFGFVTFDSHDAAVACADGINNAELGEGDTKAKVRSRLSRPHQRGRGKGTRGGHKNSRGASLGGRSSRSKRRSPPKFSSRSSRSIGVRGYGFKRSIRERRPAVPAVSRVRPMPPPGRAFTRRLPVSSYPKNNSKWDVGRRNEMSSRSRASVEYDFGFPSERRHSYIDEYSSRGSGYSDVSPRAISRAAPKRAYEDEPYGRKFERPHSYRESRANDYYSFPGSKRPYSVVDDPSPRYSDLNLRHSRTRMDYGISEGSQYVDSHGERSRRTHLGYGSSRGALSGHEPREFYSGGRQGMDYDIGFMRSNVGGMYPSSFGGGYMTRGSDVGGGSYSSMYSGRSLSGSGGYMGGNDSGSYY</sequence>
<evidence type="ECO:0000256" key="1">
    <source>
        <dbReference type="ARBA" id="ARBA00022884"/>
    </source>
</evidence>
<feature type="compositionally biased region" description="Basic residues" evidence="3">
    <location>
        <begin position="559"/>
        <end position="583"/>
    </location>
</feature>
<feature type="compositionally biased region" description="Basic and acidic residues" evidence="3">
    <location>
        <begin position="201"/>
        <end position="219"/>
    </location>
</feature>
<dbReference type="CDD" id="cd00590">
    <property type="entry name" value="RRM_SF"/>
    <property type="match status" value="2"/>
</dbReference>
<evidence type="ECO:0000256" key="3">
    <source>
        <dbReference type="SAM" id="MobiDB-lite"/>
    </source>
</evidence>
<dbReference type="FunFam" id="3.30.70.330:FF:000187">
    <property type="entry name" value="Heterogeneous nuclear ribonucleoprotein Q"/>
    <property type="match status" value="1"/>
</dbReference>
<feature type="region of interest" description="Disordered" evidence="3">
    <location>
        <begin position="251"/>
        <end position="294"/>
    </location>
</feature>
<dbReference type="GO" id="GO:0003729">
    <property type="term" value="F:mRNA binding"/>
    <property type="evidence" value="ECO:0000318"/>
    <property type="project" value="GO_Central"/>
</dbReference>
<feature type="region of interest" description="Disordered" evidence="3">
    <location>
        <begin position="781"/>
        <end position="814"/>
    </location>
</feature>
<evidence type="ECO:0000313" key="5">
    <source>
        <dbReference type="EMBL" id="KMZ65563.1"/>
    </source>
</evidence>
<evidence type="ECO:0000256" key="2">
    <source>
        <dbReference type="PROSITE-ProRule" id="PRU00176"/>
    </source>
</evidence>
<dbReference type="InterPro" id="IPR035979">
    <property type="entry name" value="RBD_domain_sf"/>
</dbReference>
<dbReference type="EMBL" id="LFYR01001032">
    <property type="protein sequence ID" value="KMZ65563.1"/>
    <property type="molecule type" value="Genomic_DNA"/>
</dbReference>
<feature type="region of interest" description="Disordered" evidence="3">
    <location>
        <begin position="553"/>
        <end position="651"/>
    </location>
</feature>
<dbReference type="Gene3D" id="3.30.70.330">
    <property type="match status" value="3"/>
</dbReference>
<feature type="compositionally biased region" description="Basic residues" evidence="3">
    <location>
        <begin position="20"/>
        <end position="29"/>
    </location>
</feature>
<protein>
    <recommendedName>
        <fullName evidence="4">RRM domain-containing protein</fullName>
    </recommendedName>
</protein>
<feature type="compositionally biased region" description="Basic residues" evidence="3">
    <location>
        <begin position="1"/>
        <end position="10"/>
    </location>
</feature>
<feature type="domain" description="RRM" evidence="4">
    <location>
        <begin position="485"/>
        <end position="567"/>
    </location>
</feature>
<feature type="region of interest" description="Disordered" evidence="3">
    <location>
        <begin position="1"/>
        <end position="36"/>
    </location>
</feature>
<keyword evidence="6" id="KW-1185">Reference proteome</keyword>
<dbReference type="SMART" id="SM00360">
    <property type="entry name" value="RRM"/>
    <property type="match status" value="3"/>
</dbReference>
<dbReference type="OMA" id="DYEDIHE"/>